<dbReference type="OrthoDB" id="8241209at2759"/>
<sequence>MKGTQTLNYHLLEYVTTLCFIYRLYAVTSASGTCTDIPDFDRLRTAVSSILLPGILADYVESLGVIRFSSGANVVPWCDSIDRLFGAPGFRSTFATLNDAGRPTVHNLWGIDPLYQMEWTTLAVRNSSKAS</sequence>
<organism evidence="1 2">
    <name type="scientific">Apolygus lucorum</name>
    <name type="common">Small green plant bug</name>
    <name type="synonym">Lygocoris lucorum</name>
    <dbReference type="NCBI Taxonomy" id="248454"/>
    <lineage>
        <taxon>Eukaryota</taxon>
        <taxon>Metazoa</taxon>
        <taxon>Ecdysozoa</taxon>
        <taxon>Arthropoda</taxon>
        <taxon>Hexapoda</taxon>
        <taxon>Insecta</taxon>
        <taxon>Pterygota</taxon>
        <taxon>Neoptera</taxon>
        <taxon>Paraneoptera</taxon>
        <taxon>Hemiptera</taxon>
        <taxon>Heteroptera</taxon>
        <taxon>Panheteroptera</taxon>
        <taxon>Cimicomorpha</taxon>
        <taxon>Miridae</taxon>
        <taxon>Mirini</taxon>
        <taxon>Apolygus</taxon>
    </lineage>
</organism>
<accession>A0A8S9XH21</accession>
<dbReference type="AlphaFoldDB" id="A0A8S9XH21"/>
<evidence type="ECO:0000313" key="1">
    <source>
        <dbReference type="EMBL" id="KAF6207346.1"/>
    </source>
</evidence>
<name>A0A8S9XH21_APOLU</name>
<protein>
    <submittedName>
        <fullName evidence="1">Uncharacterized protein</fullName>
    </submittedName>
</protein>
<keyword evidence="2" id="KW-1185">Reference proteome</keyword>
<proteinExistence type="predicted"/>
<dbReference type="Proteomes" id="UP000466442">
    <property type="component" value="Unassembled WGS sequence"/>
</dbReference>
<dbReference type="EMBL" id="WIXP02000008">
    <property type="protein sequence ID" value="KAF6207346.1"/>
    <property type="molecule type" value="Genomic_DNA"/>
</dbReference>
<comment type="caution">
    <text evidence="1">The sequence shown here is derived from an EMBL/GenBank/DDBJ whole genome shotgun (WGS) entry which is preliminary data.</text>
</comment>
<gene>
    <name evidence="1" type="ORF">GE061_018587</name>
</gene>
<reference evidence="1" key="1">
    <citation type="journal article" date="2021" name="Mol. Ecol. Resour.">
        <title>Apolygus lucorum genome provides insights into omnivorousness and mesophyll feeding.</title>
        <authorList>
            <person name="Liu Y."/>
            <person name="Liu H."/>
            <person name="Wang H."/>
            <person name="Huang T."/>
            <person name="Liu B."/>
            <person name="Yang B."/>
            <person name="Yin L."/>
            <person name="Li B."/>
            <person name="Zhang Y."/>
            <person name="Zhang S."/>
            <person name="Jiang F."/>
            <person name="Zhang X."/>
            <person name="Ren Y."/>
            <person name="Wang B."/>
            <person name="Wang S."/>
            <person name="Lu Y."/>
            <person name="Wu K."/>
            <person name="Fan W."/>
            <person name="Wang G."/>
        </authorList>
    </citation>
    <scope>NUCLEOTIDE SEQUENCE</scope>
    <source>
        <strain evidence="1">12Hb</strain>
    </source>
</reference>
<evidence type="ECO:0000313" key="2">
    <source>
        <dbReference type="Proteomes" id="UP000466442"/>
    </source>
</evidence>